<dbReference type="PANTHER" id="PTHR43861">
    <property type="entry name" value="TRANS-ACONITATE 2-METHYLTRANSFERASE-RELATED"/>
    <property type="match status" value="1"/>
</dbReference>
<evidence type="ECO:0000313" key="4">
    <source>
        <dbReference type="EMBL" id="MBM7472355.1"/>
    </source>
</evidence>
<dbReference type="Pfam" id="PF13649">
    <property type="entry name" value="Methyltransf_25"/>
    <property type="match status" value="1"/>
</dbReference>
<comment type="caution">
    <text evidence="4">The sequence shown here is derived from an EMBL/GenBank/DDBJ whole genome shotgun (WGS) entry which is preliminary data.</text>
</comment>
<accession>A0ABS2L6J3</accession>
<dbReference type="Proteomes" id="UP000776164">
    <property type="component" value="Unassembled WGS sequence"/>
</dbReference>
<dbReference type="InterPro" id="IPR029063">
    <property type="entry name" value="SAM-dependent_MTases_sf"/>
</dbReference>
<protein>
    <submittedName>
        <fullName evidence="4">LmbE family N-acetylglucosaminyl deacetylase</fullName>
    </submittedName>
</protein>
<name>A0ABS2L6J3_9MICO</name>
<evidence type="ECO:0000313" key="5">
    <source>
        <dbReference type="Proteomes" id="UP000776164"/>
    </source>
</evidence>
<dbReference type="SUPFAM" id="SSF53335">
    <property type="entry name" value="S-adenosyl-L-methionine-dependent methyltransferases"/>
    <property type="match status" value="1"/>
</dbReference>
<dbReference type="EMBL" id="JAFBBU010000001">
    <property type="protein sequence ID" value="MBM7472355.1"/>
    <property type="molecule type" value="Genomic_DNA"/>
</dbReference>
<keyword evidence="5" id="KW-1185">Reference proteome</keyword>
<keyword evidence="1" id="KW-0808">Transferase</keyword>
<dbReference type="InterPro" id="IPR003737">
    <property type="entry name" value="GlcNAc_PI_deacetylase-related"/>
</dbReference>
<dbReference type="SUPFAM" id="SSF102588">
    <property type="entry name" value="LmbE-like"/>
    <property type="match status" value="1"/>
</dbReference>
<dbReference type="RefSeq" id="WP_205109030.1">
    <property type="nucleotide sequence ID" value="NZ_BAAAHT010000013.1"/>
</dbReference>
<gene>
    <name evidence="4" type="ORF">JOE66_001989</name>
</gene>
<dbReference type="Pfam" id="PF02585">
    <property type="entry name" value="PIG-L"/>
    <property type="match status" value="1"/>
</dbReference>
<dbReference type="Gene3D" id="3.40.50.150">
    <property type="entry name" value="Vaccinia Virus protein VP39"/>
    <property type="match status" value="1"/>
</dbReference>
<proteinExistence type="predicted"/>
<reference evidence="4 5" key="1">
    <citation type="submission" date="2021-01" db="EMBL/GenBank/DDBJ databases">
        <title>Sequencing the genomes of 1000 actinobacteria strains.</title>
        <authorList>
            <person name="Klenk H.-P."/>
        </authorList>
    </citation>
    <scope>NUCLEOTIDE SEQUENCE [LARGE SCALE GENOMIC DNA]</scope>
    <source>
        <strain evidence="4 5">DSM 13057</strain>
    </source>
</reference>
<keyword evidence="2" id="KW-0862">Zinc</keyword>
<evidence type="ECO:0000259" key="3">
    <source>
        <dbReference type="Pfam" id="PF13649"/>
    </source>
</evidence>
<dbReference type="InterPro" id="IPR041698">
    <property type="entry name" value="Methyltransf_25"/>
</dbReference>
<evidence type="ECO:0000256" key="2">
    <source>
        <dbReference type="ARBA" id="ARBA00022833"/>
    </source>
</evidence>
<feature type="domain" description="Methyltransferase" evidence="3">
    <location>
        <begin position="307"/>
        <end position="398"/>
    </location>
</feature>
<sequence length="459" mass="50171">MVSFDARDAGTSQAVWQSDPRLDSLGDLELDGFDRVVVVSAHPDDETLGAGGLIAECALRSIEVSVIVVTDGSASHPGSPSFDREALARWREGEVREAITILAPHASIRTLAFEDGNVDAAVPAIRDAVSLAVGTDAGETVLLVAPWRGDGHHDHELVGRIAAEISSSSGCGLAEYPIWMWHWANPDDPAMPWDDLASLQLSPSSLAAKTRAVSAHRSQVAPLSDQPGDEALLRPDFLEHFTRPSEIFVVSSPESHRVSLTTLPAAYFDETYDLHPDPWGFTDRWYEERKRAVTVASLPQPRYGYGLEIGCSIGVLTQELAARCDRLLGVDISEAAVARACERLVETPNVEVQVMDVGKEFPSGSFDLVVLSEVGYYFSPDRLDGVLHDIEVSLTPEGTLVACHWRYPVGDYLQSGDEVHRRIAANRSWHSVSRHEEKDFVLEVFTLDGRSVAEQTGLR</sequence>
<organism evidence="4 5">
    <name type="scientific">Subtercola frigoramans</name>
    <dbReference type="NCBI Taxonomy" id="120298"/>
    <lineage>
        <taxon>Bacteria</taxon>
        <taxon>Bacillati</taxon>
        <taxon>Actinomycetota</taxon>
        <taxon>Actinomycetes</taxon>
        <taxon>Micrococcales</taxon>
        <taxon>Microbacteriaceae</taxon>
        <taxon>Subtercola</taxon>
    </lineage>
</organism>
<dbReference type="CDD" id="cd02440">
    <property type="entry name" value="AdoMet_MTases"/>
    <property type="match status" value="1"/>
</dbReference>
<dbReference type="Gene3D" id="3.40.50.10320">
    <property type="entry name" value="LmbE-like"/>
    <property type="match status" value="1"/>
</dbReference>
<evidence type="ECO:0000256" key="1">
    <source>
        <dbReference type="ARBA" id="ARBA00022679"/>
    </source>
</evidence>
<dbReference type="InterPro" id="IPR024078">
    <property type="entry name" value="LmbE-like_dom_sf"/>
</dbReference>